<dbReference type="SUPFAM" id="SSF57184">
    <property type="entry name" value="Growth factor receptor domain"/>
    <property type="match status" value="1"/>
</dbReference>
<protein>
    <recommendedName>
        <fullName evidence="1">Tyrosine-protein kinase ephrin type A/B receptor-like domain-containing protein</fullName>
    </recommendedName>
</protein>
<dbReference type="SMART" id="SM01411">
    <property type="entry name" value="Ephrin_rec_like"/>
    <property type="match status" value="2"/>
</dbReference>
<proteinExistence type="predicted"/>
<dbReference type="PANTHER" id="PTHR24046">
    <property type="entry name" value="SIGNAL PEPTIDE, CUB AND EGF-LIKE DOMAIN-CONTAINING"/>
    <property type="match status" value="1"/>
</dbReference>
<dbReference type="GO" id="GO:0007165">
    <property type="term" value="P:signal transduction"/>
    <property type="evidence" value="ECO:0007669"/>
    <property type="project" value="TreeGrafter"/>
</dbReference>
<dbReference type="GO" id="GO:0009986">
    <property type="term" value="C:cell surface"/>
    <property type="evidence" value="ECO:0007669"/>
    <property type="project" value="TreeGrafter"/>
</dbReference>
<dbReference type="Gene3D" id="2.10.50.10">
    <property type="entry name" value="Tumor Necrosis Factor Receptor, subunit A, domain 2"/>
    <property type="match status" value="2"/>
</dbReference>
<evidence type="ECO:0000313" key="2">
    <source>
        <dbReference type="EMBL" id="KOF62320.1"/>
    </source>
</evidence>
<dbReference type="STRING" id="37653.A0A0L8FF83"/>
<dbReference type="InterPro" id="IPR009030">
    <property type="entry name" value="Growth_fac_rcpt_cys_sf"/>
</dbReference>
<sequence length="112" mass="11775">VKCQPGFVGSNPSNPFLAPCIPCPVNTHWTAAGKCVPCEQFTSTTSQVGQTSCRAICKPGTFSWDGRSPCSKCPIGFYQPNSGYSRCLECGIGLTTQAEGSVDQSSCVNACK</sequence>
<reference evidence="2" key="1">
    <citation type="submission" date="2015-07" db="EMBL/GenBank/DDBJ databases">
        <title>MeaNS - Measles Nucleotide Surveillance Program.</title>
        <authorList>
            <person name="Tran T."/>
            <person name="Druce J."/>
        </authorList>
    </citation>
    <scope>NUCLEOTIDE SEQUENCE</scope>
    <source>
        <strain evidence="2">UCB-OBI-ISO-001</strain>
        <tissue evidence="2">Gonad</tissue>
    </source>
</reference>
<gene>
    <name evidence="2" type="ORF">OCBIM_22024185mg</name>
</gene>
<dbReference type="InterPro" id="IPR011641">
    <property type="entry name" value="Tyr-kin_ephrin_A/B_rcpt-like"/>
</dbReference>
<accession>A0A0L8FF83</accession>
<feature type="non-terminal residue" evidence="2">
    <location>
        <position position="1"/>
    </location>
</feature>
<feature type="domain" description="Tyrosine-protein kinase ephrin type A/B receptor-like" evidence="1">
    <location>
        <begin position="60"/>
        <end position="107"/>
    </location>
</feature>
<dbReference type="Pfam" id="PF07699">
    <property type="entry name" value="Ephrin_rec_like"/>
    <property type="match status" value="1"/>
</dbReference>
<organism evidence="2">
    <name type="scientific">Octopus bimaculoides</name>
    <name type="common">California two-spotted octopus</name>
    <dbReference type="NCBI Taxonomy" id="37653"/>
    <lineage>
        <taxon>Eukaryota</taxon>
        <taxon>Metazoa</taxon>
        <taxon>Spiralia</taxon>
        <taxon>Lophotrochozoa</taxon>
        <taxon>Mollusca</taxon>
        <taxon>Cephalopoda</taxon>
        <taxon>Coleoidea</taxon>
        <taxon>Octopodiformes</taxon>
        <taxon>Octopoda</taxon>
        <taxon>Incirrata</taxon>
        <taxon>Octopodidae</taxon>
        <taxon>Octopus</taxon>
    </lineage>
</organism>
<feature type="non-terminal residue" evidence="2">
    <location>
        <position position="112"/>
    </location>
</feature>
<dbReference type="AlphaFoldDB" id="A0A0L8FF83"/>
<dbReference type="PANTHER" id="PTHR24046:SF7">
    <property type="entry name" value="CUB DOMAIN-CONTAINING PROTEIN"/>
    <property type="match status" value="1"/>
</dbReference>
<dbReference type="EMBL" id="KQ433849">
    <property type="protein sequence ID" value="KOF62320.1"/>
    <property type="molecule type" value="Genomic_DNA"/>
</dbReference>
<name>A0A0L8FF83_OCTBM</name>
<evidence type="ECO:0000259" key="1">
    <source>
        <dbReference type="Pfam" id="PF07699"/>
    </source>
</evidence>
<dbReference type="InterPro" id="IPR052071">
    <property type="entry name" value="SCUB_EGF-like_domain"/>
</dbReference>
<dbReference type="GO" id="GO:0005615">
    <property type="term" value="C:extracellular space"/>
    <property type="evidence" value="ECO:0007669"/>
    <property type="project" value="TreeGrafter"/>
</dbReference>